<dbReference type="EMBL" id="BSRI01000002">
    <property type="protein sequence ID" value="GLV58495.1"/>
    <property type="molecule type" value="Genomic_DNA"/>
</dbReference>
<name>A0ABQ6FXG8_9CHLR</name>
<protein>
    <recommendedName>
        <fullName evidence="3">DUF3037 domain-containing protein</fullName>
    </recommendedName>
</protein>
<dbReference type="Proteomes" id="UP001344906">
    <property type="component" value="Unassembled WGS sequence"/>
</dbReference>
<keyword evidence="2" id="KW-1185">Reference proteome</keyword>
<accession>A0ABQ6FXG8</accession>
<dbReference type="Pfam" id="PF11236">
    <property type="entry name" value="DUF3037"/>
    <property type="match status" value="1"/>
</dbReference>
<evidence type="ECO:0000313" key="2">
    <source>
        <dbReference type="Proteomes" id="UP001344906"/>
    </source>
</evidence>
<gene>
    <name evidence="1" type="ORF">KDH_53260</name>
</gene>
<proteinExistence type="predicted"/>
<reference evidence="1 2" key="1">
    <citation type="submission" date="2023-02" db="EMBL/GenBank/DDBJ databases">
        <title>Dictyobacter halimunensis sp. nov., a new member of the class Ktedonobacteria from forest soil in a geothermal area.</title>
        <authorList>
            <person name="Rachmania M.K."/>
            <person name="Ningsih F."/>
            <person name="Sakai Y."/>
            <person name="Yabe S."/>
            <person name="Yokota A."/>
            <person name="Sjamsuridzal W."/>
        </authorList>
    </citation>
    <scope>NUCLEOTIDE SEQUENCE [LARGE SCALE GENOMIC DNA]</scope>
    <source>
        <strain evidence="1 2">S3.2.2.5</strain>
    </source>
</reference>
<comment type="caution">
    <text evidence="1">The sequence shown here is derived from an EMBL/GenBank/DDBJ whole genome shotgun (WGS) entry which is preliminary data.</text>
</comment>
<organism evidence="1 2">
    <name type="scientific">Dictyobacter halimunensis</name>
    <dbReference type="NCBI Taxonomy" id="3026934"/>
    <lineage>
        <taxon>Bacteria</taxon>
        <taxon>Bacillati</taxon>
        <taxon>Chloroflexota</taxon>
        <taxon>Ktedonobacteria</taxon>
        <taxon>Ktedonobacterales</taxon>
        <taxon>Dictyobacteraceae</taxon>
        <taxon>Dictyobacter</taxon>
    </lineage>
</organism>
<evidence type="ECO:0008006" key="3">
    <source>
        <dbReference type="Google" id="ProtNLM"/>
    </source>
</evidence>
<dbReference type="RefSeq" id="WP_338254724.1">
    <property type="nucleotide sequence ID" value="NZ_BSRI01000002.1"/>
</dbReference>
<evidence type="ECO:0000313" key="1">
    <source>
        <dbReference type="EMBL" id="GLV58495.1"/>
    </source>
</evidence>
<sequence length="127" mass="14178">MPAISSYDYAIIRLVPDVERGECINVGVILFCRTRRFMEARIHLDETRVSAFAPTLDLTAVQTQLDHLLLVCSGKKESGPIGQLSQSERFHWLVSPRSAIIQTSPVHSGLCQQPENALSHLLKQLVL</sequence>
<dbReference type="InterPro" id="IPR021398">
    <property type="entry name" value="DUF3037"/>
</dbReference>